<dbReference type="PANTHER" id="PTHR30531">
    <property type="entry name" value="FLAGELLAR BIOSYNTHETIC PROTEIN FLHB"/>
    <property type="match status" value="1"/>
</dbReference>
<feature type="transmembrane region" description="Helical" evidence="3">
    <location>
        <begin position="36"/>
        <end position="58"/>
    </location>
</feature>
<feature type="transmembrane region" description="Helical" evidence="3">
    <location>
        <begin position="152"/>
        <end position="174"/>
    </location>
</feature>
<dbReference type="SUPFAM" id="SSF160544">
    <property type="entry name" value="EscU C-terminal domain-like"/>
    <property type="match status" value="1"/>
</dbReference>
<feature type="transmembrane region" description="Helical" evidence="3">
    <location>
        <begin position="96"/>
        <end position="116"/>
    </location>
</feature>
<dbReference type="STRING" id="591205.SAMN05421538_103168"/>
<protein>
    <submittedName>
        <fullName evidence="4">Flagellar biosynthetic protein FlhB</fullName>
    </submittedName>
</protein>
<dbReference type="PRINTS" id="PR00950">
    <property type="entry name" value="TYPE3IMSPROT"/>
</dbReference>
<feature type="region of interest" description="Disordered" evidence="2">
    <location>
        <begin position="1"/>
        <end position="26"/>
    </location>
</feature>
<dbReference type="EMBL" id="FNAH01000003">
    <property type="protein sequence ID" value="SDD98035.1"/>
    <property type="molecule type" value="Genomic_DNA"/>
</dbReference>
<dbReference type="InterPro" id="IPR006135">
    <property type="entry name" value="T3SS_substrate_exporter"/>
</dbReference>
<feature type="transmembrane region" description="Helical" evidence="3">
    <location>
        <begin position="194"/>
        <end position="215"/>
    </location>
</feature>
<keyword evidence="3" id="KW-0472">Membrane</keyword>
<dbReference type="RefSeq" id="WP_090522242.1">
    <property type="nucleotide sequence ID" value="NZ_FNAH01000003.1"/>
</dbReference>
<dbReference type="OrthoDB" id="9807950at2"/>
<keyword evidence="4" id="KW-0969">Cilium</keyword>
<dbReference type="AlphaFoldDB" id="A0A1G6Z832"/>
<comment type="similarity">
    <text evidence="1">Belongs to the type III secretion exporter family.</text>
</comment>
<dbReference type="Pfam" id="PF01312">
    <property type="entry name" value="Bac_export_2"/>
    <property type="match status" value="1"/>
</dbReference>
<dbReference type="Proteomes" id="UP000199344">
    <property type="component" value="Unassembled WGS sequence"/>
</dbReference>
<sequence length="362" mass="38856">MSDSDAPDKQFEATEQKLRKARQKGDVPRSTEVNAALAYAGALIAAFLALNLIVPAWLTAVAQLWSEMSGTAAGHAGSFAAHGTEGSTMRVWRGSAIWTLALLSIPAAIMLCGLIVQRGLVFVPSKLGIKPARINPVQNAGQKFGRSGLVSFALNTSKTFAVGFGGWLLFRALIPVMTAGGAETGWVAGIGPVVMRALALALLLSALFAVADLVAKHAEFWRRNRMSMQEMRDEIKESEGDPHMKAARRERSVAIVLNAMLADVEKADVVVVNPTHYAVALEWKRGSGRAPVCLAKGVDAVALRIRERAAAHEVPIWPDPACARAMHATVEIGEEIAPAHFAAVAAAIRFAERMREKARRGW</sequence>
<gene>
    <name evidence="4" type="ORF">SAMN05421538_103168</name>
</gene>
<accession>A0A1G6Z832</accession>
<keyword evidence="4" id="KW-0966">Cell projection</keyword>
<dbReference type="GO" id="GO:0005886">
    <property type="term" value="C:plasma membrane"/>
    <property type="evidence" value="ECO:0007669"/>
    <property type="project" value="TreeGrafter"/>
</dbReference>
<evidence type="ECO:0000256" key="3">
    <source>
        <dbReference type="SAM" id="Phobius"/>
    </source>
</evidence>
<keyword evidence="3" id="KW-0812">Transmembrane</keyword>
<dbReference type="GO" id="GO:0009306">
    <property type="term" value="P:protein secretion"/>
    <property type="evidence" value="ECO:0007669"/>
    <property type="project" value="InterPro"/>
</dbReference>
<evidence type="ECO:0000313" key="5">
    <source>
        <dbReference type="Proteomes" id="UP000199344"/>
    </source>
</evidence>
<keyword evidence="5" id="KW-1185">Reference proteome</keyword>
<dbReference type="Gene3D" id="3.40.1690.10">
    <property type="entry name" value="secretion proteins EscU"/>
    <property type="match status" value="1"/>
</dbReference>
<keyword evidence="3" id="KW-1133">Transmembrane helix</keyword>
<evidence type="ECO:0000256" key="2">
    <source>
        <dbReference type="SAM" id="MobiDB-lite"/>
    </source>
</evidence>
<proteinExistence type="inferred from homology"/>
<keyword evidence="4" id="KW-0282">Flagellum</keyword>
<organism evidence="4 5">
    <name type="scientific">Paracoccus isoporae</name>
    <dbReference type="NCBI Taxonomy" id="591205"/>
    <lineage>
        <taxon>Bacteria</taxon>
        <taxon>Pseudomonadati</taxon>
        <taxon>Pseudomonadota</taxon>
        <taxon>Alphaproteobacteria</taxon>
        <taxon>Rhodobacterales</taxon>
        <taxon>Paracoccaceae</taxon>
        <taxon>Paracoccus</taxon>
    </lineage>
</organism>
<reference evidence="4 5" key="1">
    <citation type="submission" date="2016-10" db="EMBL/GenBank/DDBJ databases">
        <authorList>
            <person name="de Groot N.N."/>
        </authorList>
    </citation>
    <scope>NUCLEOTIDE SEQUENCE [LARGE SCALE GENOMIC DNA]</scope>
    <source>
        <strain evidence="4 5">DSM 22220</strain>
    </source>
</reference>
<dbReference type="InterPro" id="IPR029025">
    <property type="entry name" value="T3SS_substrate_exporter_C"/>
</dbReference>
<evidence type="ECO:0000256" key="1">
    <source>
        <dbReference type="ARBA" id="ARBA00010690"/>
    </source>
</evidence>
<dbReference type="PANTHER" id="PTHR30531:SF12">
    <property type="entry name" value="FLAGELLAR BIOSYNTHETIC PROTEIN FLHB"/>
    <property type="match status" value="1"/>
</dbReference>
<name>A0A1G6Z832_9RHOB</name>
<evidence type="ECO:0000313" key="4">
    <source>
        <dbReference type="EMBL" id="SDD98035.1"/>
    </source>
</evidence>